<evidence type="ECO:0000313" key="2">
    <source>
        <dbReference type="Proteomes" id="UP001457282"/>
    </source>
</evidence>
<reference evidence="1 2" key="1">
    <citation type="journal article" date="2023" name="G3 (Bethesda)">
        <title>A chromosome-length genome assembly and annotation of blackberry (Rubus argutus, cv. 'Hillquist').</title>
        <authorList>
            <person name="Bruna T."/>
            <person name="Aryal R."/>
            <person name="Dudchenko O."/>
            <person name="Sargent D.J."/>
            <person name="Mead D."/>
            <person name="Buti M."/>
            <person name="Cavallini A."/>
            <person name="Hytonen T."/>
            <person name="Andres J."/>
            <person name="Pham M."/>
            <person name="Weisz D."/>
            <person name="Mascagni F."/>
            <person name="Usai G."/>
            <person name="Natali L."/>
            <person name="Bassil N."/>
            <person name="Fernandez G.E."/>
            <person name="Lomsadze A."/>
            <person name="Armour M."/>
            <person name="Olukolu B."/>
            <person name="Poorten T."/>
            <person name="Britton C."/>
            <person name="Davik J."/>
            <person name="Ashrafi H."/>
            <person name="Aiden E.L."/>
            <person name="Borodovsky M."/>
            <person name="Worthington M."/>
        </authorList>
    </citation>
    <scope>NUCLEOTIDE SEQUENCE [LARGE SCALE GENOMIC DNA]</scope>
    <source>
        <strain evidence="1">PI 553951</strain>
    </source>
</reference>
<organism evidence="1 2">
    <name type="scientific">Rubus argutus</name>
    <name type="common">Southern blackberry</name>
    <dbReference type="NCBI Taxonomy" id="59490"/>
    <lineage>
        <taxon>Eukaryota</taxon>
        <taxon>Viridiplantae</taxon>
        <taxon>Streptophyta</taxon>
        <taxon>Embryophyta</taxon>
        <taxon>Tracheophyta</taxon>
        <taxon>Spermatophyta</taxon>
        <taxon>Magnoliopsida</taxon>
        <taxon>eudicotyledons</taxon>
        <taxon>Gunneridae</taxon>
        <taxon>Pentapetalae</taxon>
        <taxon>rosids</taxon>
        <taxon>fabids</taxon>
        <taxon>Rosales</taxon>
        <taxon>Rosaceae</taxon>
        <taxon>Rosoideae</taxon>
        <taxon>Rosoideae incertae sedis</taxon>
        <taxon>Rubus</taxon>
    </lineage>
</organism>
<comment type="caution">
    <text evidence="1">The sequence shown here is derived from an EMBL/GenBank/DDBJ whole genome shotgun (WGS) entry which is preliminary data.</text>
</comment>
<proteinExistence type="predicted"/>
<accession>A0AAW1VKC8</accession>
<evidence type="ECO:0000313" key="1">
    <source>
        <dbReference type="EMBL" id="KAK9901840.1"/>
    </source>
</evidence>
<dbReference type="Proteomes" id="UP001457282">
    <property type="component" value="Unassembled WGS sequence"/>
</dbReference>
<name>A0AAW1VKC8_RUBAR</name>
<gene>
    <name evidence="1" type="ORF">M0R45_001935</name>
</gene>
<dbReference type="EMBL" id="JBEDUW010000282">
    <property type="protein sequence ID" value="KAK9901840.1"/>
    <property type="molecule type" value="Genomic_DNA"/>
</dbReference>
<keyword evidence="2" id="KW-1185">Reference proteome</keyword>
<dbReference type="AlphaFoldDB" id="A0AAW1VKC8"/>
<protein>
    <submittedName>
        <fullName evidence="1">Uncharacterized protein</fullName>
    </submittedName>
</protein>
<sequence>MGWRAEGRRGAERFTAAIDDDGAMAAAVMTAAELDSSCSRVEGRGSLSRSIDVGMREKRGGATWPFMGCSGSGRLVLGSSASRLDGGRDGCLASTATTAMEEGSATVWKQGGDELGMGQVQLNRGDHGAGI</sequence>